<dbReference type="AlphaFoldDB" id="A0AAV1JU68"/>
<evidence type="ECO:0000313" key="6">
    <source>
        <dbReference type="EMBL" id="CAK1553070.1"/>
    </source>
</evidence>
<keyword evidence="4" id="KW-0472">Membrane</keyword>
<dbReference type="Proteomes" id="UP001497472">
    <property type="component" value="Unassembled WGS sequence"/>
</dbReference>
<keyword evidence="4" id="KW-0812">Transmembrane</keyword>
<feature type="chain" id="PRO_5043841582" evidence="5">
    <location>
        <begin position="21"/>
        <end position="558"/>
    </location>
</feature>
<dbReference type="InterPro" id="IPR001611">
    <property type="entry name" value="Leu-rich_rpt"/>
</dbReference>
<evidence type="ECO:0000256" key="1">
    <source>
        <dbReference type="ARBA" id="ARBA00022614"/>
    </source>
</evidence>
<sequence>MTRNSLVIFCIAAYIDLVLATNSCLMTNEVHDCVYTVECEHYAGSAPNPSCELEPYVTFVVKSSFVETLTAGFFGSTNFDSRVRVIEGKDNRWLNIEEATFRYFTKTQLINLSNNNIQNIRNFAFKNLVALQSLNLSKNAIETLSARSLMTVEGRDSEYLKMIDLSSNQIIFLSSEVFDHAPNLEELFLNNNNIKHIEDNVFGALSNLYRLTLQNNLLTSINMTLINLKSLIYLDLSYNNISAVFGYELNRLTSLQVINMTHNAIKTVDGNCFTQAFNLFQVDFSNNCIESELENIMFVNNAKLDYLTFENNNITKLHDGVFKHTALRYLNLEGNKIDMLLNISSNGLTNLRYGTFKGLHRTEVLDLSRNAISDIDEHVFHECLSLKKLIIDYNRIKKFDIEKVVTIVPTLSLLSLGGNPIKCKEIVRSFNNVKNVKRLQFFITNEQISPSSKLEITSIDKVYHEDNVHGIKCGYDDETGVESSKQGTDPKPDNSNTSLITTVIVTTVLLTIVTISAITGLFLYRKWFASSDPYGESRLQMRQSIDLNGSDFRGDLLN</sequence>
<feature type="signal peptide" evidence="5">
    <location>
        <begin position="1"/>
        <end position="20"/>
    </location>
</feature>
<dbReference type="SMART" id="SM00369">
    <property type="entry name" value="LRR_TYP"/>
    <property type="match status" value="10"/>
</dbReference>
<evidence type="ECO:0000256" key="4">
    <source>
        <dbReference type="SAM" id="Phobius"/>
    </source>
</evidence>
<reference evidence="6 7" key="1">
    <citation type="submission" date="2023-11" db="EMBL/GenBank/DDBJ databases">
        <authorList>
            <person name="Okamura Y."/>
        </authorList>
    </citation>
    <scope>NUCLEOTIDE SEQUENCE [LARGE SCALE GENOMIC DNA]</scope>
</reference>
<keyword evidence="2 5" id="KW-0732">Signal</keyword>
<organism evidence="6 7">
    <name type="scientific">Leptosia nina</name>
    <dbReference type="NCBI Taxonomy" id="320188"/>
    <lineage>
        <taxon>Eukaryota</taxon>
        <taxon>Metazoa</taxon>
        <taxon>Ecdysozoa</taxon>
        <taxon>Arthropoda</taxon>
        <taxon>Hexapoda</taxon>
        <taxon>Insecta</taxon>
        <taxon>Pterygota</taxon>
        <taxon>Neoptera</taxon>
        <taxon>Endopterygota</taxon>
        <taxon>Lepidoptera</taxon>
        <taxon>Glossata</taxon>
        <taxon>Ditrysia</taxon>
        <taxon>Papilionoidea</taxon>
        <taxon>Pieridae</taxon>
        <taxon>Pierinae</taxon>
        <taxon>Leptosia</taxon>
    </lineage>
</organism>
<keyword evidence="3" id="KW-0677">Repeat</keyword>
<evidence type="ECO:0000313" key="7">
    <source>
        <dbReference type="Proteomes" id="UP001497472"/>
    </source>
</evidence>
<protein>
    <submittedName>
        <fullName evidence="6">Uncharacterized protein</fullName>
    </submittedName>
</protein>
<comment type="caution">
    <text evidence="6">The sequence shown here is derived from an EMBL/GenBank/DDBJ whole genome shotgun (WGS) entry which is preliminary data.</text>
</comment>
<dbReference type="PROSITE" id="PS51450">
    <property type="entry name" value="LRR"/>
    <property type="match status" value="1"/>
</dbReference>
<dbReference type="SUPFAM" id="SSF52058">
    <property type="entry name" value="L domain-like"/>
    <property type="match status" value="1"/>
</dbReference>
<dbReference type="PANTHER" id="PTHR24373:SF378">
    <property type="entry name" value="FI03225P-RELATED"/>
    <property type="match status" value="1"/>
</dbReference>
<evidence type="ECO:0000256" key="3">
    <source>
        <dbReference type="ARBA" id="ARBA00022737"/>
    </source>
</evidence>
<keyword evidence="4" id="KW-1133">Transmembrane helix</keyword>
<evidence type="ECO:0000256" key="5">
    <source>
        <dbReference type="SAM" id="SignalP"/>
    </source>
</evidence>
<evidence type="ECO:0000256" key="2">
    <source>
        <dbReference type="ARBA" id="ARBA00022729"/>
    </source>
</evidence>
<name>A0AAV1JU68_9NEOP</name>
<dbReference type="PANTHER" id="PTHR24373">
    <property type="entry name" value="SLIT RELATED LEUCINE-RICH REPEAT NEURONAL PROTEIN"/>
    <property type="match status" value="1"/>
</dbReference>
<proteinExistence type="predicted"/>
<dbReference type="Gene3D" id="3.80.10.10">
    <property type="entry name" value="Ribonuclease Inhibitor"/>
    <property type="match status" value="3"/>
</dbReference>
<feature type="transmembrane region" description="Helical" evidence="4">
    <location>
        <begin position="499"/>
        <end position="524"/>
    </location>
</feature>
<dbReference type="Pfam" id="PF13855">
    <property type="entry name" value="LRR_8"/>
    <property type="match status" value="4"/>
</dbReference>
<accession>A0AAV1JU68</accession>
<keyword evidence="1" id="KW-0433">Leucine-rich repeat</keyword>
<dbReference type="InterPro" id="IPR050328">
    <property type="entry name" value="Dev_Immune_Receptor"/>
</dbReference>
<keyword evidence="7" id="KW-1185">Reference proteome</keyword>
<gene>
    <name evidence="6" type="ORF">LNINA_LOCUS12089</name>
</gene>
<dbReference type="InterPro" id="IPR003591">
    <property type="entry name" value="Leu-rich_rpt_typical-subtyp"/>
</dbReference>
<dbReference type="InterPro" id="IPR032675">
    <property type="entry name" value="LRR_dom_sf"/>
</dbReference>
<dbReference type="EMBL" id="CAVLEF010000203">
    <property type="protein sequence ID" value="CAK1553070.1"/>
    <property type="molecule type" value="Genomic_DNA"/>
</dbReference>